<evidence type="ECO:0000313" key="8">
    <source>
        <dbReference type="EMBL" id="MBM7657485.1"/>
    </source>
</evidence>
<accession>A0ABS2Q854</accession>
<comment type="caution">
    <text evidence="8">The sequence shown here is derived from an EMBL/GenBank/DDBJ whole genome shotgun (WGS) entry which is preliminary data.</text>
</comment>
<dbReference type="InterPro" id="IPR005524">
    <property type="entry name" value="DUF318"/>
</dbReference>
<dbReference type="PANTHER" id="PTHR34184">
    <property type="entry name" value="UPF0718 PROTEIN YCGR"/>
    <property type="match status" value="1"/>
</dbReference>
<keyword evidence="3" id="KW-1003">Cell membrane</keyword>
<organism evidence="8 9">
    <name type="scientific">Sporolactobacillus spathodeae</name>
    <dbReference type="NCBI Taxonomy" id="1465502"/>
    <lineage>
        <taxon>Bacteria</taxon>
        <taxon>Bacillati</taxon>
        <taxon>Bacillota</taxon>
        <taxon>Bacilli</taxon>
        <taxon>Bacillales</taxon>
        <taxon>Sporolactobacillaceae</taxon>
        <taxon>Sporolactobacillus</taxon>
    </lineage>
</organism>
<feature type="transmembrane region" description="Helical" evidence="7">
    <location>
        <begin position="256"/>
        <end position="276"/>
    </location>
</feature>
<dbReference type="PANTHER" id="PTHR34184:SF4">
    <property type="entry name" value="UPF0718 PROTEIN YCGR"/>
    <property type="match status" value="1"/>
</dbReference>
<gene>
    <name evidence="8" type="ORF">JOC27_000934</name>
</gene>
<evidence type="ECO:0000256" key="2">
    <source>
        <dbReference type="ARBA" id="ARBA00006386"/>
    </source>
</evidence>
<dbReference type="InterPro" id="IPR052923">
    <property type="entry name" value="UPF0718"/>
</dbReference>
<feature type="transmembrane region" description="Helical" evidence="7">
    <location>
        <begin position="12"/>
        <end position="34"/>
    </location>
</feature>
<keyword evidence="9" id="KW-1185">Reference proteome</keyword>
<reference evidence="8 9" key="1">
    <citation type="submission" date="2021-01" db="EMBL/GenBank/DDBJ databases">
        <title>Genomic Encyclopedia of Type Strains, Phase IV (KMG-IV): sequencing the most valuable type-strain genomes for metagenomic binning, comparative biology and taxonomic classification.</title>
        <authorList>
            <person name="Goeker M."/>
        </authorList>
    </citation>
    <scope>NUCLEOTIDE SEQUENCE [LARGE SCALE GENOMIC DNA]</scope>
    <source>
        <strain evidence="8 9">DSM 100968</strain>
    </source>
</reference>
<feature type="transmembrane region" description="Helical" evidence="7">
    <location>
        <begin position="215"/>
        <end position="236"/>
    </location>
</feature>
<evidence type="ECO:0000256" key="3">
    <source>
        <dbReference type="ARBA" id="ARBA00022475"/>
    </source>
</evidence>
<evidence type="ECO:0000313" key="9">
    <source>
        <dbReference type="Proteomes" id="UP000823201"/>
    </source>
</evidence>
<comment type="similarity">
    <text evidence="2">Belongs to the UPF0718 family.</text>
</comment>
<feature type="transmembrane region" description="Helical" evidence="7">
    <location>
        <begin position="55"/>
        <end position="76"/>
    </location>
</feature>
<evidence type="ECO:0000256" key="7">
    <source>
        <dbReference type="SAM" id="Phobius"/>
    </source>
</evidence>
<keyword evidence="6 7" id="KW-0472">Membrane</keyword>
<evidence type="ECO:0000256" key="5">
    <source>
        <dbReference type="ARBA" id="ARBA00022989"/>
    </source>
</evidence>
<sequence length="302" mass="33177">MFSESFLQLNTIFISIMIEAIPFIVIGVFISAIIQMFVTEAIIVRIMPGNRLGSVVLGTCLGALFPACECGIVPITERLIRKQVPLHAAIAFMLAGPIINPVVLFATYIAFGSSWQMVFYRGGLAIAVSITVGLLISFLFPENQLREYIDHKIETYYHKHEHEPAGNQPLQLTDKIRGTLSHAVDEFFSVGKYLVFGAFIAAAMQTYIKQSTLLAFGNTPVTATLVMMLLAFIMSLCSEADAFVASSFRSTFPPGPLTAFLVFGAMVDIKNLMMMLSTFRKKFVATLVALIFLCVFTGALLV</sequence>
<proteinExistence type="inferred from homology"/>
<dbReference type="RefSeq" id="WP_205005829.1">
    <property type="nucleotide sequence ID" value="NZ_CBCRXA010000014.1"/>
</dbReference>
<dbReference type="Pfam" id="PF03773">
    <property type="entry name" value="ArsP_1"/>
    <property type="match status" value="1"/>
</dbReference>
<feature type="transmembrane region" description="Helical" evidence="7">
    <location>
        <begin position="283"/>
        <end position="301"/>
    </location>
</feature>
<evidence type="ECO:0000256" key="6">
    <source>
        <dbReference type="ARBA" id="ARBA00023136"/>
    </source>
</evidence>
<comment type="subcellular location">
    <subcellularLocation>
        <location evidence="1">Cell membrane</location>
        <topology evidence="1">Multi-pass membrane protein</topology>
    </subcellularLocation>
</comment>
<dbReference type="EMBL" id="JAFBEV010000006">
    <property type="protein sequence ID" value="MBM7657485.1"/>
    <property type="molecule type" value="Genomic_DNA"/>
</dbReference>
<dbReference type="Proteomes" id="UP000823201">
    <property type="component" value="Unassembled WGS sequence"/>
</dbReference>
<name>A0ABS2Q854_9BACL</name>
<feature type="transmembrane region" description="Helical" evidence="7">
    <location>
        <begin position="88"/>
        <end position="111"/>
    </location>
</feature>
<protein>
    <submittedName>
        <fullName evidence="8">Uncharacterized membrane protein YraQ (UPF0718 family)</fullName>
    </submittedName>
</protein>
<keyword evidence="4 7" id="KW-0812">Transmembrane</keyword>
<keyword evidence="5 7" id="KW-1133">Transmembrane helix</keyword>
<evidence type="ECO:0000256" key="1">
    <source>
        <dbReference type="ARBA" id="ARBA00004651"/>
    </source>
</evidence>
<evidence type="ECO:0000256" key="4">
    <source>
        <dbReference type="ARBA" id="ARBA00022692"/>
    </source>
</evidence>
<feature type="transmembrane region" description="Helical" evidence="7">
    <location>
        <begin position="118"/>
        <end position="140"/>
    </location>
</feature>